<accession>A0A6M3ZWR5</accession>
<proteinExistence type="predicted"/>
<evidence type="ECO:0000313" key="1">
    <source>
        <dbReference type="EMBL" id="QJQ02340.1"/>
    </source>
</evidence>
<name>A0A6M3ZWR5_9BURK</name>
<gene>
    <name evidence="1" type="ORF">C798_19485</name>
</gene>
<organism evidence="1 2">
    <name type="scientific">Herbaspirillum rubrisubalbicans Os34</name>
    <dbReference type="NCBI Taxonomy" id="1235827"/>
    <lineage>
        <taxon>Bacteria</taxon>
        <taxon>Pseudomonadati</taxon>
        <taxon>Pseudomonadota</taxon>
        <taxon>Betaproteobacteria</taxon>
        <taxon>Burkholderiales</taxon>
        <taxon>Oxalobacteraceae</taxon>
        <taxon>Herbaspirillum</taxon>
    </lineage>
</organism>
<dbReference type="AlphaFoldDB" id="A0A6M3ZWR5"/>
<evidence type="ECO:0000313" key="2">
    <source>
        <dbReference type="Proteomes" id="UP000501648"/>
    </source>
</evidence>
<sequence>MNQNIPFDMKLKALEEKATDRLLMSDVFDELAFADLYSHICTLAEQLKSEYVISKQLLATILGAASAIRSRSEYLPQVKKSVKLADDFEMVLSLVAVGEAPNDRRPGVPRVC</sequence>
<dbReference type="RefSeq" id="WP_017455423.1">
    <property type="nucleotide sequence ID" value="NZ_CP008956.1"/>
</dbReference>
<protein>
    <submittedName>
        <fullName evidence="1">Uncharacterized protein</fullName>
    </submittedName>
</protein>
<dbReference type="Proteomes" id="UP000501648">
    <property type="component" value="Chromosome"/>
</dbReference>
<dbReference type="EMBL" id="CP008956">
    <property type="protein sequence ID" value="QJQ02340.1"/>
    <property type="molecule type" value="Genomic_DNA"/>
</dbReference>
<reference evidence="1 2" key="1">
    <citation type="journal article" date="2012" name="J. Bacteriol.">
        <title>Genome sequence of the pathogenic Herbaspirillum seropedicae strain Os34, isolated from rice roots.</title>
        <authorList>
            <person name="Ye W."/>
            <person name="Ye S."/>
            <person name="Liu J."/>
            <person name="Chang S."/>
            <person name="Chen M."/>
            <person name="Zhu B."/>
            <person name="Guo L."/>
            <person name="An Q."/>
        </authorList>
    </citation>
    <scope>NUCLEOTIDE SEQUENCE [LARGE SCALE GENOMIC DNA]</scope>
    <source>
        <strain evidence="1 2">Os34</strain>
    </source>
</reference>